<comment type="caution">
    <text evidence="6">The sequence shown here is derived from an EMBL/GenBank/DDBJ whole genome shotgun (WGS) entry which is preliminary data.</text>
</comment>
<evidence type="ECO:0000256" key="3">
    <source>
        <dbReference type="ARBA" id="ARBA00023163"/>
    </source>
</evidence>
<sequence>MRASRKDELIDKALEAFYRDGFHATGMDKLVAETGISKTSMYKYFRTKEDLILATLERRHERLTALLVDGPAARADTPKGQLVASFDALQEWIAGDDFNSCMFIKASSEYQDPSHPIHQAAAAHKRSLTDHLASLARRAGAKEPETLARQLMLLKEGAIVTAHIQGKAFAAPDAKDAARTLINLACPKD</sequence>
<dbReference type="Gene3D" id="1.10.357.10">
    <property type="entry name" value="Tetracycline Repressor, domain 2"/>
    <property type="match status" value="1"/>
</dbReference>
<dbReference type="Pfam" id="PF00440">
    <property type="entry name" value="TetR_N"/>
    <property type="match status" value="1"/>
</dbReference>
<feature type="DNA-binding region" description="H-T-H motif" evidence="4">
    <location>
        <begin position="26"/>
        <end position="45"/>
    </location>
</feature>
<evidence type="ECO:0000313" key="7">
    <source>
        <dbReference type="Proteomes" id="UP001595776"/>
    </source>
</evidence>
<dbReference type="Proteomes" id="UP001595776">
    <property type="component" value="Unassembled WGS sequence"/>
</dbReference>
<gene>
    <name evidence="6" type="ORF">ACFO5Q_04690</name>
</gene>
<proteinExistence type="predicted"/>
<dbReference type="PROSITE" id="PS50977">
    <property type="entry name" value="HTH_TETR_2"/>
    <property type="match status" value="1"/>
</dbReference>
<dbReference type="SUPFAM" id="SSF46689">
    <property type="entry name" value="Homeodomain-like"/>
    <property type="match status" value="1"/>
</dbReference>
<dbReference type="InterPro" id="IPR009057">
    <property type="entry name" value="Homeodomain-like_sf"/>
</dbReference>
<dbReference type="InterPro" id="IPR001647">
    <property type="entry name" value="HTH_TetR"/>
</dbReference>
<dbReference type="PRINTS" id="PR00455">
    <property type="entry name" value="HTHTETR"/>
</dbReference>
<evidence type="ECO:0000256" key="1">
    <source>
        <dbReference type="ARBA" id="ARBA00023015"/>
    </source>
</evidence>
<reference evidence="7" key="1">
    <citation type="journal article" date="2019" name="Int. J. Syst. Evol. Microbiol.">
        <title>The Global Catalogue of Microorganisms (GCM) 10K type strain sequencing project: providing services to taxonomists for standard genome sequencing and annotation.</title>
        <authorList>
            <consortium name="The Broad Institute Genomics Platform"/>
            <consortium name="The Broad Institute Genome Sequencing Center for Infectious Disease"/>
            <person name="Wu L."/>
            <person name="Ma J."/>
        </authorList>
    </citation>
    <scope>NUCLEOTIDE SEQUENCE [LARGE SCALE GENOMIC DNA]</scope>
    <source>
        <strain evidence="7">CGMCC 1.15304</strain>
    </source>
</reference>
<evidence type="ECO:0000313" key="6">
    <source>
        <dbReference type="EMBL" id="MFC4347134.1"/>
    </source>
</evidence>
<keyword evidence="7" id="KW-1185">Reference proteome</keyword>
<dbReference type="SUPFAM" id="SSF48498">
    <property type="entry name" value="Tetracyclin repressor-like, C-terminal domain"/>
    <property type="match status" value="1"/>
</dbReference>
<keyword evidence="1" id="KW-0805">Transcription regulation</keyword>
<keyword evidence="3" id="KW-0804">Transcription</keyword>
<evidence type="ECO:0000256" key="2">
    <source>
        <dbReference type="ARBA" id="ARBA00023125"/>
    </source>
</evidence>
<dbReference type="RefSeq" id="WP_068151339.1">
    <property type="nucleotide sequence ID" value="NZ_JBHSCR010000003.1"/>
</dbReference>
<dbReference type="EMBL" id="JBHSCR010000003">
    <property type="protein sequence ID" value="MFC4347134.1"/>
    <property type="molecule type" value="Genomic_DNA"/>
</dbReference>
<protein>
    <submittedName>
        <fullName evidence="6">TetR/AcrR family transcriptional regulator</fullName>
    </submittedName>
</protein>
<evidence type="ECO:0000256" key="4">
    <source>
        <dbReference type="PROSITE-ProRule" id="PRU00335"/>
    </source>
</evidence>
<evidence type="ECO:0000259" key="5">
    <source>
        <dbReference type="PROSITE" id="PS50977"/>
    </source>
</evidence>
<dbReference type="PANTHER" id="PTHR47506:SF1">
    <property type="entry name" value="HTH-TYPE TRANSCRIPTIONAL REGULATOR YJDC"/>
    <property type="match status" value="1"/>
</dbReference>
<accession>A0ABV8U951</accession>
<organism evidence="6 7">
    <name type="scientific">Kordiimonas lipolytica</name>
    <dbReference type="NCBI Taxonomy" id="1662421"/>
    <lineage>
        <taxon>Bacteria</taxon>
        <taxon>Pseudomonadati</taxon>
        <taxon>Pseudomonadota</taxon>
        <taxon>Alphaproteobacteria</taxon>
        <taxon>Kordiimonadales</taxon>
        <taxon>Kordiimonadaceae</taxon>
        <taxon>Kordiimonas</taxon>
    </lineage>
</organism>
<name>A0ABV8U951_9PROT</name>
<feature type="domain" description="HTH tetR-type" evidence="5">
    <location>
        <begin position="3"/>
        <end position="63"/>
    </location>
</feature>
<dbReference type="InterPro" id="IPR036271">
    <property type="entry name" value="Tet_transcr_reg_TetR-rel_C_sf"/>
</dbReference>
<dbReference type="PANTHER" id="PTHR47506">
    <property type="entry name" value="TRANSCRIPTIONAL REGULATORY PROTEIN"/>
    <property type="match status" value="1"/>
</dbReference>
<keyword evidence="2 4" id="KW-0238">DNA-binding</keyword>